<dbReference type="InterPro" id="IPR036705">
    <property type="entry name" value="Ribosyl_crysJ1_sf"/>
</dbReference>
<proteinExistence type="predicted"/>
<accession>A0A0B7AYG4</accession>
<protein>
    <submittedName>
        <fullName evidence="1">Uncharacterized protein</fullName>
    </submittedName>
</protein>
<organism evidence="1">
    <name type="scientific">Arion vulgaris</name>
    <dbReference type="NCBI Taxonomy" id="1028688"/>
    <lineage>
        <taxon>Eukaryota</taxon>
        <taxon>Metazoa</taxon>
        <taxon>Spiralia</taxon>
        <taxon>Lophotrochozoa</taxon>
        <taxon>Mollusca</taxon>
        <taxon>Gastropoda</taxon>
        <taxon>Heterobranchia</taxon>
        <taxon>Euthyneura</taxon>
        <taxon>Panpulmonata</taxon>
        <taxon>Eupulmonata</taxon>
        <taxon>Stylommatophora</taxon>
        <taxon>Helicina</taxon>
        <taxon>Arionoidea</taxon>
        <taxon>Arionidae</taxon>
        <taxon>Arion</taxon>
    </lineage>
</organism>
<sequence>MQSTLHGLLTAPGYVDGIRSTIRVGGCNASRSGFIGACMAAKEGFNTIPENWRNKTFRSEEVLDLALKLVQIKI</sequence>
<evidence type="ECO:0000313" key="1">
    <source>
        <dbReference type="EMBL" id="CEK85828.1"/>
    </source>
</evidence>
<dbReference type="AlphaFoldDB" id="A0A0B7AYG4"/>
<dbReference type="Gene3D" id="1.10.4080.10">
    <property type="entry name" value="ADP-ribosylation/Crystallin J1"/>
    <property type="match status" value="1"/>
</dbReference>
<gene>
    <name evidence="1" type="primary">ORF150457</name>
</gene>
<name>A0A0B7AYG4_9EUPU</name>
<dbReference type="EMBL" id="HACG01038963">
    <property type="protein sequence ID" value="CEK85828.1"/>
    <property type="molecule type" value="Transcribed_RNA"/>
</dbReference>
<reference evidence="1" key="1">
    <citation type="submission" date="2014-12" db="EMBL/GenBank/DDBJ databases">
        <title>Insight into the proteome of Arion vulgaris.</title>
        <authorList>
            <person name="Aradska J."/>
            <person name="Bulat T."/>
            <person name="Smidak R."/>
            <person name="Sarate P."/>
            <person name="Gangsoo J."/>
            <person name="Sialana F."/>
            <person name="Bilban M."/>
            <person name="Lubec G."/>
        </authorList>
    </citation>
    <scope>NUCLEOTIDE SEQUENCE</scope>
    <source>
        <tissue evidence="1">Skin</tissue>
    </source>
</reference>
<dbReference type="SUPFAM" id="SSF101478">
    <property type="entry name" value="ADP-ribosylglycohydrolase"/>
    <property type="match status" value="1"/>
</dbReference>